<organism evidence="8 9">
    <name type="scientific">Legionella lytica</name>
    <dbReference type="NCBI Taxonomy" id="96232"/>
    <lineage>
        <taxon>Bacteria</taxon>
        <taxon>Pseudomonadati</taxon>
        <taxon>Pseudomonadota</taxon>
        <taxon>Gammaproteobacteria</taxon>
        <taxon>Legionellales</taxon>
        <taxon>Legionellaceae</taxon>
        <taxon>Legionella</taxon>
    </lineage>
</organism>
<feature type="transmembrane region" description="Helical" evidence="7">
    <location>
        <begin position="124"/>
        <end position="140"/>
    </location>
</feature>
<dbReference type="EMBL" id="JBGORX010000002">
    <property type="protein sequence ID" value="MFJ1268697.1"/>
    <property type="molecule type" value="Genomic_DNA"/>
</dbReference>
<evidence type="ECO:0000256" key="7">
    <source>
        <dbReference type="SAM" id="Phobius"/>
    </source>
</evidence>
<reference evidence="8 9" key="1">
    <citation type="submission" date="2024-08" db="EMBL/GenBank/DDBJ databases">
        <title>Draft Genome Sequence of Legionella lytica strain DSB2004, Isolated From a Fire Sprinkler System.</title>
        <authorList>
            <person name="Everhart A.D."/>
            <person name="Kidane D.T."/>
            <person name="Farone A.L."/>
            <person name="Farone M.B."/>
        </authorList>
    </citation>
    <scope>NUCLEOTIDE SEQUENCE [LARGE SCALE GENOMIC DNA]</scope>
    <source>
        <strain evidence="8 9">DSB2004</strain>
    </source>
</reference>
<feature type="transmembrane region" description="Helical" evidence="7">
    <location>
        <begin position="229"/>
        <end position="249"/>
    </location>
</feature>
<proteinExistence type="predicted"/>
<accession>A0ABW8D934</accession>
<feature type="transmembrane region" description="Helical" evidence="7">
    <location>
        <begin position="255"/>
        <end position="275"/>
    </location>
</feature>
<evidence type="ECO:0000256" key="6">
    <source>
        <dbReference type="ARBA" id="ARBA00023136"/>
    </source>
</evidence>
<feature type="transmembrane region" description="Helical" evidence="7">
    <location>
        <begin position="20"/>
        <end position="41"/>
    </location>
</feature>
<keyword evidence="9" id="KW-1185">Reference proteome</keyword>
<feature type="transmembrane region" description="Helical" evidence="7">
    <location>
        <begin position="287"/>
        <end position="307"/>
    </location>
</feature>
<evidence type="ECO:0000256" key="4">
    <source>
        <dbReference type="ARBA" id="ARBA00022692"/>
    </source>
</evidence>
<feature type="transmembrane region" description="Helical" evidence="7">
    <location>
        <begin position="61"/>
        <end position="81"/>
    </location>
</feature>
<feature type="transmembrane region" description="Helical" evidence="7">
    <location>
        <begin position="177"/>
        <end position="198"/>
    </location>
</feature>
<dbReference type="Proteomes" id="UP001615550">
    <property type="component" value="Unassembled WGS sequence"/>
</dbReference>
<feature type="transmembrane region" description="Helical" evidence="7">
    <location>
        <begin position="90"/>
        <end position="118"/>
    </location>
</feature>
<feature type="transmembrane region" description="Helical" evidence="7">
    <location>
        <begin position="345"/>
        <end position="366"/>
    </location>
</feature>
<keyword evidence="3" id="KW-1003">Cell membrane</keyword>
<keyword evidence="2" id="KW-0813">Transport</keyword>
<dbReference type="InterPro" id="IPR036259">
    <property type="entry name" value="MFS_trans_sf"/>
</dbReference>
<dbReference type="Gene3D" id="1.20.1250.20">
    <property type="entry name" value="MFS general substrate transporter like domains"/>
    <property type="match status" value="2"/>
</dbReference>
<dbReference type="RefSeq" id="WP_400187537.1">
    <property type="nucleotide sequence ID" value="NZ_JBGORX010000002.1"/>
</dbReference>
<gene>
    <name evidence="8" type="ORF">ACD661_09045</name>
</gene>
<feature type="transmembrane region" description="Helical" evidence="7">
    <location>
        <begin position="372"/>
        <end position="392"/>
    </location>
</feature>
<feature type="transmembrane region" description="Helical" evidence="7">
    <location>
        <begin position="152"/>
        <end position="171"/>
    </location>
</feature>
<evidence type="ECO:0000313" key="8">
    <source>
        <dbReference type="EMBL" id="MFJ1268697.1"/>
    </source>
</evidence>
<feature type="transmembrane region" description="Helical" evidence="7">
    <location>
        <begin position="313"/>
        <end position="333"/>
    </location>
</feature>
<evidence type="ECO:0000256" key="2">
    <source>
        <dbReference type="ARBA" id="ARBA00022448"/>
    </source>
</evidence>
<evidence type="ECO:0000256" key="5">
    <source>
        <dbReference type="ARBA" id="ARBA00022989"/>
    </source>
</evidence>
<keyword evidence="4 7" id="KW-0812">Transmembrane</keyword>
<keyword evidence="5 7" id="KW-1133">Transmembrane helix</keyword>
<dbReference type="InterPro" id="IPR011701">
    <property type="entry name" value="MFS"/>
</dbReference>
<protein>
    <submittedName>
        <fullName evidence="8">MFS transporter</fullName>
    </submittedName>
</protein>
<dbReference type="InterPro" id="IPR050171">
    <property type="entry name" value="MFS_Transporters"/>
</dbReference>
<dbReference type="PANTHER" id="PTHR23517">
    <property type="entry name" value="RESISTANCE PROTEIN MDTM, PUTATIVE-RELATED-RELATED"/>
    <property type="match status" value="1"/>
</dbReference>
<sequence>MKSSLRLFFKKFSPAHVPFIMLLFISISSSMLPTLLGAIFLHQSGFLSDVSQNTKLNIYGLTLGAYFIGATVGGLICGYLADRYGEKKTLFFFFLGAIIATSLGIYSLIAINLSLFILSKTLEGFTLGRVAIMSLLSHIKESKTEIFRKTEIMNAGGLFIGPVICGFLINFTDKVPLYYFAAPLFLILAMKIMNFLLVGPLEPVADKSPPTAPSFGGKKTYSHIVFKEFFLYQLAWYFYFLAIVPFAMVRLGFTSYQIGLLFSSMVVFYMLALNLTNKIPSTKFEGLALKKLSVCTIIASLFYVAFFGNNVSFILGNACIIFAASVLMPWYLSTMSKLASEMNHGVIMGLQSSIICVSAAVASFFSGPLLSLSINLPFYIGMLLMLILYYFFCYQHTSELTRLPQDQ</sequence>
<evidence type="ECO:0000313" key="9">
    <source>
        <dbReference type="Proteomes" id="UP001615550"/>
    </source>
</evidence>
<evidence type="ECO:0000256" key="1">
    <source>
        <dbReference type="ARBA" id="ARBA00004651"/>
    </source>
</evidence>
<name>A0ABW8D934_9GAMM</name>
<dbReference type="SUPFAM" id="SSF103473">
    <property type="entry name" value="MFS general substrate transporter"/>
    <property type="match status" value="1"/>
</dbReference>
<dbReference type="PANTHER" id="PTHR23517:SF3">
    <property type="entry name" value="INTEGRAL MEMBRANE TRANSPORT PROTEIN"/>
    <property type="match status" value="1"/>
</dbReference>
<comment type="caution">
    <text evidence="8">The sequence shown here is derived from an EMBL/GenBank/DDBJ whole genome shotgun (WGS) entry which is preliminary data.</text>
</comment>
<keyword evidence="6 7" id="KW-0472">Membrane</keyword>
<evidence type="ECO:0000256" key="3">
    <source>
        <dbReference type="ARBA" id="ARBA00022475"/>
    </source>
</evidence>
<dbReference type="Pfam" id="PF07690">
    <property type="entry name" value="MFS_1"/>
    <property type="match status" value="1"/>
</dbReference>
<comment type="subcellular location">
    <subcellularLocation>
        <location evidence="1">Cell membrane</location>
        <topology evidence="1">Multi-pass membrane protein</topology>
    </subcellularLocation>
</comment>